<evidence type="ECO:0000256" key="8">
    <source>
        <dbReference type="HAMAP-Rule" id="MF_00411"/>
    </source>
</evidence>
<sequence length="527" mass="57574">MVVKSATKKKLMDLGVAEEYSHKLADDRKWDDVKILTSGQIAQICGIDSGTAQEIFKVMEASAKPSRASASAEKTIVRRRAVSRRRKKKALPLQDYDEEAKMRQILRDIDTDDAIYQLLRDASIEMDLSITPRILGDLVGGLHSRGISAKELGPSGAEKVLNSSQNFLASARADPHEAVGITTAQSIGEPGTQMTMRTFHYAGVATVNVTQGLPRVIEIVDARKVPKTPTMLIYLEELNSKGKPLNTNEKAVRKIAAGLEMTTTPDIARINVEVTQRHITLNLINKNMRIKGMTGAEVRDKLSRALRLFIQADDDDRPKVLTIIPGVTKEEDADPKALASDPPTYTALLQLEEKIKKLRLKGLADITRANVQGPSKKTGEYYISTIGSNLAKVSEFAGVDRSRTYTNNISEISQYLGVEAARQAIINEMYDTLEGAGLDVDIRHLLTVSDVMTSEGAVRAIGRHGVSGTKHSILARSAFEVTVTHLLQAGVIGERDKLRGVTENIIVGQPVALGTGSVDLYYIPENV</sequence>
<dbReference type="GO" id="GO:0005737">
    <property type="term" value="C:cytoplasm"/>
    <property type="evidence" value="ECO:0007669"/>
    <property type="project" value="UniProtKB-SubCell"/>
</dbReference>
<dbReference type="EMBL" id="KF900784">
    <property type="protein sequence ID" value="AIF06904.1"/>
    <property type="molecule type" value="Genomic_DNA"/>
</dbReference>
<dbReference type="GO" id="GO:0003899">
    <property type="term" value="F:DNA-directed RNA polymerase activity"/>
    <property type="evidence" value="ECO:0007669"/>
    <property type="project" value="UniProtKB-UniRule"/>
</dbReference>
<evidence type="ECO:0000256" key="3">
    <source>
        <dbReference type="ARBA" id="ARBA00022679"/>
    </source>
</evidence>
<dbReference type="InterPro" id="IPR012757">
    <property type="entry name" value="RPO1C"/>
</dbReference>
<evidence type="ECO:0000256" key="6">
    <source>
        <dbReference type="ARBA" id="ARBA00023163"/>
    </source>
</evidence>
<evidence type="ECO:0000256" key="7">
    <source>
        <dbReference type="ARBA" id="ARBA00048552"/>
    </source>
</evidence>
<evidence type="ECO:0000259" key="9">
    <source>
        <dbReference type="Pfam" id="PF04998"/>
    </source>
</evidence>
<dbReference type="GO" id="GO:0000428">
    <property type="term" value="C:DNA-directed RNA polymerase complex"/>
    <property type="evidence" value="ECO:0007669"/>
    <property type="project" value="UniProtKB-KW"/>
</dbReference>
<comment type="similarity">
    <text evidence="8">Belongs to the RNA polymerase beta' chain family.</text>
</comment>
<dbReference type="EC" id="2.7.7.6" evidence="8"/>
<evidence type="ECO:0000256" key="1">
    <source>
        <dbReference type="ARBA" id="ARBA00022478"/>
    </source>
</evidence>
<proteinExistence type="inferred from homology"/>
<protein>
    <recommendedName>
        <fullName evidence="8">DNA-directed RNA polymerase subunit Rpo1C</fullName>
        <ecNumber evidence="8">2.7.7.6</ecNumber>
    </recommendedName>
    <alternativeName>
        <fullName evidence="8">DNA-directed RNA polymerase subunit A''</fullName>
    </alternativeName>
</protein>
<dbReference type="PANTHER" id="PTHR19376">
    <property type="entry name" value="DNA-DIRECTED RNA POLYMERASE"/>
    <property type="match status" value="1"/>
</dbReference>
<dbReference type="Pfam" id="PF04998">
    <property type="entry name" value="RNA_pol_Rpb1_5"/>
    <property type="match status" value="1"/>
</dbReference>
<keyword evidence="5 8" id="KW-0238">DNA-binding</keyword>
<comment type="subcellular location">
    <subcellularLocation>
        <location evidence="8">Cytoplasm</location>
    </subcellularLocation>
</comment>
<dbReference type="PANTHER" id="PTHR19376:SF32">
    <property type="entry name" value="DNA-DIRECTED RNA POLYMERASE III SUBUNIT RPC1"/>
    <property type="match status" value="1"/>
</dbReference>
<comment type="function">
    <text evidence="8">DNA-dependent RNA polymerase (RNAP) catalyzes the transcription of DNA into RNA using the four ribonucleoside triphosphates as substrates. Forms part of the jaw domain.</text>
</comment>
<dbReference type="HAMAP" id="MF_00411">
    <property type="entry name" value="RNApol_arch_Rpo1C"/>
    <property type="match status" value="1"/>
</dbReference>
<keyword evidence="2 8" id="KW-0963">Cytoplasm</keyword>
<dbReference type="Gene3D" id="1.10.150.390">
    <property type="match status" value="1"/>
</dbReference>
<evidence type="ECO:0000256" key="4">
    <source>
        <dbReference type="ARBA" id="ARBA00022695"/>
    </source>
</evidence>
<keyword evidence="1 8" id="KW-0240">DNA-directed RNA polymerase</keyword>
<evidence type="ECO:0000313" key="10">
    <source>
        <dbReference type="EMBL" id="AIF06904.1"/>
    </source>
</evidence>
<keyword evidence="4 8" id="KW-0548">Nucleotidyltransferase</keyword>
<keyword evidence="6 8" id="KW-0804">Transcription</keyword>
<dbReference type="InterPro" id="IPR045867">
    <property type="entry name" value="DNA-dir_RpoC_beta_prime"/>
</dbReference>
<name>A0A075GT16_9EURY</name>
<organism evidence="10">
    <name type="scientific">uncultured marine group II/III euryarchaeote KM3_196_G04</name>
    <dbReference type="NCBI Taxonomy" id="1457972"/>
    <lineage>
        <taxon>Archaea</taxon>
        <taxon>Methanobacteriati</taxon>
        <taxon>Methanobacteriota</taxon>
        <taxon>environmental samples</taxon>
    </lineage>
</organism>
<accession>A0A075GT16</accession>
<gene>
    <name evidence="8 10" type="primary">rpoA2</name>
    <name evidence="8" type="synonym">rpo1C</name>
</gene>
<dbReference type="SUPFAM" id="SSF64484">
    <property type="entry name" value="beta and beta-prime subunits of DNA dependent RNA-polymerase"/>
    <property type="match status" value="1"/>
</dbReference>
<dbReference type="GO" id="GO:0006351">
    <property type="term" value="P:DNA-templated transcription"/>
    <property type="evidence" value="ECO:0007669"/>
    <property type="project" value="UniProtKB-UniRule"/>
</dbReference>
<comment type="subunit">
    <text evidence="8">Part of the RNA polymerase complex.</text>
</comment>
<comment type="catalytic activity">
    <reaction evidence="7 8">
        <text>RNA(n) + a ribonucleoside 5'-triphosphate = RNA(n+1) + diphosphate</text>
        <dbReference type="Rhea" id="RHEA:21248"/>
        <dbReference type="Rhea" id="RHEA-COMP:14527"/>
        <dbReference type="Rhea" id="RHEA-COMP:17342"/>
        <dbReference type="ChEBI" id="CHEBI:33019"/>
        <dbReference type="ChEBI" id="CHEBI:61557"/>
        <dbReference type="ChEBI" id="CHEBI:140395"/>
        <dbReference type="EC" id="2.7.7.6"/>
    </reaction>
</comment>
<dbReference type="InterPro" id="IPR007081">
    <property type="entry name" value="RNA_pol_Rpb1_5"/>
</dbReference>
<evidence type="ECO:0000256" key="2">
    <source>
        <dbReference type="ARBA" id="ARBA00022490"/>
    </source>
</evidence>
<evidence type="ECO:0000256" key="5">
    <source>
        <dbReference type="ARBA" id="ARBA00023125"/>
    </source>
</evidence>
<dbReference type="AlphaFoldDB" id="A0A075GT16"/>
<feature type="domain" description="RNA polymerase Rpb1" evidence="9">
    <location>
        <begin position="76"/>
        <end position="472"/>
    </location>
</feature>
<reference evidence="10" key="1">
    <citation type="journal article" date="2014" name="Genome Biol. Evol.">
        <title>Pangenome evidence for extensive interdomain horizontal transfer affecting lineage core and shell genes in uncultured planktonic thaumarchaeota and euryarchaeota.</title>
        <authorList>
            <person name="Deschamps P."/>
            <person name="Zivanovic Y."/>
            <person name="Moreira D."/>
            <person name="Rodriguez-Valera F."/>
            <person name="Lopez-Garcia P."/>
        </authorList>
    </citation>
    <scope>NUCLEOTIDE SEQUENCE</scope>
</reference>
<keyword evidence="3 8" id="KW-0808">Transferase</keyword>
<dbReference type="GO" id="GO:0003677">
    <property type="term" value="F:DNA binding"/>
    <property type="evidence" value="ECO:0007669"/>
    <property type="project" value="UniProtKB-UniRule"/>
</dbReference>